<keyword evidence="2" id="KW-1185">Reference proteome</keyword>
<dbReference type="Proteomes" id="UP000887540">
    <property type="component" value="Unplaced"/>
</dbReference>
<dbReference type="InterPro" id="IPR006150">
    <property type="entry name" value="Cys_repeat_1"/>
</dbReference>
<feature type="signal peptide" evidence="1">
    <location>
        <begin position="1"/>
        <end position="20"/>
    </location>
</feature>
<keyword evidence="1" id="KW-0732">Signal</keyword>
<dbReference type="WBParaSite" id="ACRNAN_scaffold3141.g22538.t1">
    <property type="protein sequence ID" value="ACRNAN_scaffold3141.g22538.t1"/>
    <property type="gene ID" value="ACRNAN_scaffold3141.g22538"/>
</dbReference>
<dbReference type="PROSITE" id="PS51257">
    <property type="entry name" value="PROKAR_LIPOPROTEIN"/>
    <property type="match status" value="1"/>
</dbReference>
<name>A0A914DP12_9BILA</name>
<evidence type="ECO:0000313" key="2">
    <source>
        <dbReference type="Proteomes" id="UP000887540"/>
    </source>
</evidence>
<dbReference type="PANTHER" id="PTHR34150:SF7">
    <property type="entry name" value="PROTEIN CBG10108"/>
    <property type="match status" value="1"/>
</dbReference>
<sequence length="612" mass="64148">MVRKWCLILLFLRVIGLIKGQHTPTIGASCKLGVAEVQIGGKNTQFFLKCEPNPDAPAQSEGIWVVRSRSSLKKHDPSPPFSDSHAGVAHSDLQKIQESLENFYRKSNSNQIRKHRKPEGPPICDQDFQAREGLRCTATETCLQQSYDDPVAYLQCETVSRRWTKRYCQDGYSFSYPHQACIGQAKRNTAETQSNNVFNSYKNNGGFASNTLDLNPNQPPLPEPQPIDPMVNDGQPQAKGKAYNRLVSRQAVLNGVSCTYSNCNDNNPCIIGTCNNGYCCSSGSSQVINVGGGCGNGNCGNNQAIVICPGGGTSYGQCYNNQCSSGYSCINNYCCPSSSSSSSSVSACLCPNCAKSSGQCYGGFCQSSGTVCYQNTNSCCPQLPVCPDGTQAAGACVNNQCGTGFTCRNGLCCVSNSNVPRCLDGSIAVGACIDCECGPGYTCTTANLCCPAPAMCPTGQVSIGPCVNTQCPTNYTCVGNFPNDNCCGAAPSTALCLAIDSIGPCINNACDAGFTCDTTQQVCCPNLLAAVGPCLNSDVGACPIAAYCQQSTQMCFTLSGGSSCPDSPGPCGDNGAGFFTVCPTGFSCLDPTQSTVTGAASTCCYLYGAVTN</sequence>
<protein>
    <submittedName>
        <fullName evidence="3">Uncharacterized protein</fullName>
    </submittedName>
</protein>
<accession>A0A914DP12</accession>
<reference evidence="3" key="1">
    <citation type="submission" date="2022-11" db="UniProtKB">
        <authorList>
            <consortium name="WormBaseParasite"/>
        </authorList>
    </citation>
    <scope>IDENTIFICATION</scope>
</reference>
<dbReference type="PANTHER" id="PTHR34150">
    <property type="entry name" value="PROTEIN CBG08832-RELATED"/>
    <property type="match status" value="1"/>
</dbReference>
<dbReference type="SMART" id="SM00289">
    <property type="entry name" value="WR1"/>
    <property type="match status" value="6"/>
</dbReference>
<feature type="chain" id="PRO_5037663590" evidence="1">
    <location>
        <begin position="21"/>
        <end position="612"/>
    </location>
</feature>
<evidence type="ECO:0000313" key="3">
    <source>
        <dbReference type="WBParaSite" id="ACRNAN_scaffold3141.g22538.t1"/>
    </source>
</evidence>
<dbReference type="AlphaFoldDB" id="A0A914DP12"/>
<evidence type="ECO:0000256" key="1">
    <source>
        <dbReference type="SAM" id="SignalP"/>
    </source>
</evidence>
<proteinExistence type="predicted"/>
<organism evidence="2 3">
    <name type="scientific">Acrobeloides nanus</name>
    <dbReference type="NCBI Taxonomy" id="290746"/>
    <lineage>
        <taxon>Eukaryota</taxon>
        <taxon>Metazoa</taxon>
        <taxon>Ecdysozoa</taxon>
        <taxon>Nematoda</taxon>
        <taxon>Chromadorea</taxon>
        <taxon>Rhabditida</taxon>
        <taxon>Tylenchina</taxon>
        <taxon>Cephalobomorpha</taxon>
        <taxon>Cephaloboidea</taxon>
        <taxon>Cephalobidae</taxon>
        <taxon>Acrobeloides</taxon>
    </lineage>
</organism>